<evidence type="ECO:0008006" key="4">
    <source>
        <dbReference type="Google" id="ProtNLM"/>
    </source>
</evidence>
<reference evidence="2" key="1">
    <citation type="submission" date="2024-05" db="EMBL/GenBank/DDBJ databases">
        <title>Alkalihalobacillus sp. strain MEB203 novel alkaliphilic bacterium from Lonar Lake, India.</title>
        <authorList>
            <person name="Joshi A."/>
            <person name="Thite S."/>
            <person name="Mengade P."/>
        </authorList>
    </citation>
    <scope>NUCLEOTIDE SEQUENCE</scope>
    <source>
        <strain evidence="2">MEB 203</strain>
    </source>
</reference>
<dbReference type="PROSITE" id="PS51257">
    <property type="entry name" value="PROKAR_LIPOPROTEIN"/>
    <property type="match status" value="1"/>
</dbReference>
<dbReference type="EMBL" id="JAOTPO010000019">
    <property type="protein sequence ID" value="MDE5415720.1"/>
    <property type="molecule type" value="Genomic_DNA"/>
</dbReference>
<sequence>MLKIKKIMVCLLAGAMLAAGCSSVSSTPADEAQVESKTIFYENMDAGLKIYESNQWTLEQEVFTRNLNATFQYETVKAIVSVLPSEKSMDQIKQELQLGDGLITILEESDHFFSFHTNQKEGIRSDLFLDHDQGKTLIVTFMSPMDDFERYQEDMNQFKKNIKLTEQEL</sequence>
<proteinExistence type="predicted"/>
<evidence type="ECO:0000313" key="3">
    <source>
        <dbReference type="Proteomes" id="UP001148125"/>
    </source>
</evidence>
<organism evidence="2 3">
    <name type="scientific">Alkalihalobacterium chitinilyticum</name>
    <dbReference type="NCBI Taxonomy" id="2980103"/>
    <lineage>
        <taxon>Bacteria</taxon>
        <taxon>Bacillati</taxon>
        <taxon>Bacillota</taxon>
        <taxon>Bacilli</taxon>
        <taxon>Bacillales</taxon>
        <taxon>Bacillaceae</taxon>
        <taxon>Alkalihalobacterium</taxon>
    </lineage>
</organism>
<accession>A0ABT5VJT9</accession>
<evidence type="ECO:0000256" key="1">
    <source>
        <dbReference type="SAM" id="SignalP"/>
    </source>
</evidence>
<gene>
    <name evidence="2" type="ORF">N7Z68_20435</name>
</gene>
<protein>
    <recommendedName>
        <fullName evidence="4">DUF1795 domain-containing protein</fullName>
    </recommendedName>
</protein>
<name>A0ABT5VJT9_9BACI</name>
<dbReference type="Proteomes" id="UP001148125">
    <property type="component" value="Unassembled WGS sequence"/>
</dbReference>
<keyword evidence="1" id="KW-0732">Signal</keyword>
<keyword evidence="3" id="KW-1185">Reference proteome</keyword>
<comment type="caution">
    <text evidence="2">The sequence shown here is derived from an EMBL/GenBank/DDBJ whole genome shotgun (WGS) entry which is preliminary data.</text>
</comment>
<feature type="signal peptide" evidence="1">
    <location>
        <begin position="1"/>
        <end position="18"/>
    </location>
</feature>
<dbReference type="RefSeq" id="WP_275120320.1">
    <property type="nucleotide sequence ID" value="NZ_JAOTPO010000019.1"/>
</dbReference>
<evidence type="ECO:0000313" key="2">
    <source>
        <dbReference type="EMBL" id="MDE5415720.1"/>
    </source>
</evidence>
<feature type="chain" id="PRO_5045368753" description="DUF1795 domain-containing protein" evidence="1">
    <location>
        <begin position="19"/>
        <end position="169"/>
    </location>
</feature>